<dbReference type="GO" id="GO:0006508">
    <property type="term" value="P:proteolysis"/>
    <property type="evidence" value="ECO:0007669"/>
    <property type="project" value="UniProtKB-KW"/>
</dbReference>
<evidence type="ECO:0000256" key="6">
    <source>
        <dbReference type="ARBA" id="ARBA00023136"/>
    </source>
</evidence>
<feature type="transmembrane region" description="Helical" evidence="8">
    <location>
        <begin position="295"/>
        <end position="313"/>
    </location>
</feature>
<name>A0A917LXH1_9BACI</name>
<organism evidence="10 11">
    <name type="scientific">Virgibacillus oceani</name>
    <dbReference type="NCBI Taxonomy" id="1479511"/>
    <lineage>
        <taxon>Bacteria</taxon>
        <taxon>Bacillati</taxon>
        <taxon>Bacillota</taxon>
        <taxon>Bacilli</taxon>
        <taxon>Bacillales</taxon>
        <taxon>Bacillaceae</taxon>
        <taxon>Virgibacillus</taxon>
    </lineage>
</organism>
<dbReference type="SMART" id="SM00028">
    <property type="entry name" value="TPR"/>
    <property type="match status" value="1"/>
</dbReference>
<keyword evidence="10" id="KW-0645">Protease</keyword>
<feature type="transmembrane region" description="Helical" evidence="8">
    <location>
        <begin position="181"/>
        <end position="201"/>
    </location>
</feature>
<reference evidence="10" key="1">
    <citation type="journal article" date="2014" name="Int. J. Syst. Evol. Microbiol.">
        <title>Complete genome sequence of Corynebacterium casei LMG S-19264T (=DSM 44701T), isolated from a smear-ripened cheese.</title>
        <authorList>
            <consortium name="US DOE Joint Genome Institute (JGI-PGF)"/>
            <person name="Walter F."/>
            <person name="Albersmeier A."/>
            <person name="Kalinowski J."/>
            <person name="Ruckert C."/>
        </authorList>
    </citation>
    <scope>NUCLEOTIDE SEQUENCE</scope>
    <source>
        <strain evidence="10">CGMCC 1.12754</strain>
    </source>
</reference>
<feature type="transmembrane region" description="Helical" evidence="8">
    <location>
        <begin position="373"/>
        <end position="391"/>
    </location>
</feature>
<dbReference type="AlphaFoldDB" id="A0A917LXH1"/>
<keyword evidence="6 8" id="KW-0472">Membrane</keyword>
<protein>
    <submittedName>
        <fullName evidence="10">Rhomboid protease GluP</fullName>
    </submittedName>
</protein>
<comment type="subcellular location">
    <subcellularLocation>
        <location evidence="1">Membrane</location>
        <topology evidence="1">Multi-pass membrane protein</topology>
    </subcellularLocation>
</comment>
<dbReference type="EMBL" id="BMFR01000001">
    <property type="protein sequence ID" value="GGG63671.1"/>
    <property type="molecule type" value="Genomic_DNA"/>
</dbReference>
<sequence>MYLSEQYLMYRTAHLLVERYQFEVLHLNDNEGEIWLEKFENRTSHIVRLLHKGFDWKNHLKKDIALVFQKTKAMTRYLQGKNIEIHNVYISSHAPVDDWESLKKPMLLNEKNPIKMGVYYLEEKEAENERARLFKSLDIPIINDTENFTDTEKEKQINNSKEKLMNALNLKQKEAETVFSFGKPFLTYLLLFINIALFIMLETKAGGSQSTENLINFGAKYNPAIIDGEWWRIITSMFLHIGLIHLFMNMLAVYYLGITAERIYGSWRFLVIYLLAGIGGGLASFAFTFNVSAGASGALFGLFGALLYFGLLYKRIFSQTMGKGLLILIAINIVFGFSFPQIDNGAHIGGLITGFAASAIVGLPKKRRVATQLGAFILYVLIIGGLSLFGVQNNINSANYQLIKIDEMLQQENYEEIINSATKGLEHPGELEGRLLFQRSYAYIELGKAELATKDLERVVKLEDMPEAYYNLAILYSERGDEQLAAEAAEKAYELKPNDEDYIRFYEHITGEKLSN</sequence>
<dbReference type="InterPro" id="IPR019734">
    <property type="entry name" value="TPR_rpt"/>
</dbReference>
<feature type="domain" description="Peptidase S54 rhomboid" evidence="9">
    <location>
        <begin position="228"/>
        <end position="361"/>
    </location>
</feature>
<evidence type="ECO:0000256" key="7">
    <source>
        <dbReference type="PROSITE-ProRule" id="PRU00339"/>
    </source>
</evidence>
<accession>A0A917LXH1</accession>
<feature type="repeat" description="TPR" evidence="7">
    <location>
        <begin position="466"/>
        <end position="499"/>
    </location>
</feature>
<dbReference type="Pfam" id="PF13181">
    <property type="entry name" value="TPR_8"/>
    <property type="match status" value="2"/>
</dbReference>
<evidence type="ECO:0000256" key="8">
    <source>
        <dbReference type="SAM" id="Phobius"/>
    </source>
</evidence>
<dbReference type="GO" id="GO:0016020">
    <property type="term" value="C:membrane"/>
    <property type="evidence" value="ECO:0007669"/>
    <property type="project" value="UniProtKB-SubCell"/>
</dbReference>
<feature type="transmembrane region" description="Helical" evidence="8">
    <location>
        <begin position="269"/>
        <end position="289"/>
    </location>
</feature>
<evidence type="ECO:0000256" key="4">
    <source>
        <dbReference type="ARBA" id="ARBA00022801"/>
    </source>
</evidence>
<evidence type="ECO:0000259" key="9">
    <source>
        <dbReference type="Pfam" id="PF01694"/>
    </source>
</evidence>
<evidence type="ECO:0000313" key="10">
    <source>
        <dbReference type="EMBL" id="GGG63671.1"/>
    </source>
</evidence>
<gene>
    <name evidence="10" type="primary">gluP</name>
    <name evidence="10" type="ORF">GCM10011398_03880</name>
</gene>
<proteinExistence type="inferred from homology"/>
<evidence type="ECO:0000256" key="5">
    <source>
        <dbReference type="ARBA" id="ARBA00022989"/>
    </source>
</evidence>
<keyword evidence="5 8" id="KW-1133">Transmembrane helix</keyword>
<dbReference type="PANTHER" id="PTHR43731">
    <property type="entry name" value="RHOMBOID PROTEASE"/>
    <property type="match status" value="1"/>
</dbReference>
<dbReference type="InterPro" id="IPR050925">
    <property type="entry name" value="Rhomboid_protease_S54"/>
</dbReference>
<reference evidence="10" key="2">
    <citation type="submission" date="2020-09" db="EMBL/GenBank/DDBJ databases">
        <authorList>
            <person name="Sun Q."/>
            <person name="Zhou Y."/>
        </authorList>
    </citation>
    <scope>NUCLEOTIDE SEQUENCE</scope>
    <source>
        <strain evidence="10">CGMCC 1.12754</strain>
    </source>
</reference>
<dbReference type="InterPro" id="IPR035952">
    <property type="entry name" value="Rhomboid-like_sf"/>
</dbReference>
<evidence type="ECO:0000313" key="11">
    <source>
        <dbReference type="Proteomes" id="UP000622860"/>
    </source>
</evidence>
<dbReference type="PROSITE" id="PS50005">
    <property type="entry name" value="TPR"/>
    <property type="match status" value="1"/>
</dbReference>
<dbReference type="PANTHER" id="PTHR43731:SF14">
    <property type="entry name" value="PRESENILIN-ASSOCIATED RHOMBOID-LIKE PROTEIN, MITOCHONDRIAL"/>
    <property type="match status" value="1"/>
</dbReference>
<dbReference type="SUPFAM" id="SSF48452">
    <property type="entry name" value="TPR-like"/>
    <property type="match status" value="1"/>
</dbReference>
<dbReference type="Gene3D" id="1.25.40.10">
    <property type="entry name" value="Tetratricopeptide repeat domain"/>
    <property type="match status" value="1"/>
</dbReference>
<comment type="caution">
    <text evidence="10">The sequence shown here is derived from an EMBL/GenBank/DDBJ whole genome shotgun (WGS) entry which is preliminary data.</text>
</comment>
<dbReference type="Proteomes" id="UP000622860">
    <property type="component" value="Unassembled WGS sequence"/>
</dbReference>
<feature type="transmembrane region" description="Helical" evidence="8">
    <location>
        <begin position="237"/>
        <end position="257"/>
    </location>
</feature>
<feature type="transmembrane region" description="Helical" evidence="8">
    <location>
        <begin position="325"/>
        <end position="342"/>
    </location>
</feature>
<dbReference type="InterPro" id="IPR011990">
    <property type="entry name" value="TPR-like_helical_dom_sf"/>
</dbReference>
<evidence type="ECO:0000256" key="3">
    <source>
        <dbReference type="ARBA" id="ARBA00022692"/>
    </source>
</evidence>
<keyword evidence="4" id="KW-0378">Hydrolase</keyword>
<evidence type="ECO:0000256" key="2">
    <source>
        <dbReference type="ARBA" id="ARBA00009045"/>
    </source>
</evidence>
<comment type="similarity">
    <text evidence="2">Belongs to the peptidase S54 family.</text>
</comment>
<keyword evidence="3 8" id="KW-0812">Transmembrane</keyword>
<dbReference type="InterPro" id="IPR022764">
    <property type="entry name" value="Peptidase_S54_rhomboid_dom"/>
</dbReference>
<dbReference type="SUPFAM" id="SSF144091">
    <property type="entry name" value="Rhomboid-like"/>
    <property type="match status" value="1"/>
</dbReference>
<keyword evidence="7" id="KW-0802">TPR repeat</keyword>
<dbReference type="PROSITE" id="PS50293">
    <property type="entry name" value="TPR_REGION"/>
    <property type="match status" value="1"/>
</dbReference>
<dbReference type="Gene3D" id="1.20.1540.10">
    <property type="entry name" value="Rhomboid-like"/>
    <property type="match status" value="1"/>
</dbReference>
<dbReference type="Pfam" id="PF01694">
    <property type="entry name" value="Rhomboid"/>
    <property type="match status" value="1"/>
</dbReference>
<dbReference type="RefSeq" id="WP_188453656.1">
    <property type="nucleotide sequence ID" value="NZ_BMFR01000001.1"/>
</dbReference>
<evidence type="ECO:0000256" key="1">
    <source>
        <dbReference type="ARBA" id="ARBA00004141"/>
    </source>
</evidence>
<dbReference type="GO" id="GO:0004252">
    <property type="term" value="F:serine-type endopeptidase activity"/>
    <property type="evidence" value="ECO:0007669"/>
    <property type="project" value="InterPro"/>
</dbReference>
<keyword evidence="11" id="KW-1185">Reference proteome</keyword>